<name>A0A552JM48_9CHRO</name>
<dbReference type="GO" id="GO:0016491">
    <property type="term" value="F:oxidoreductase activity"/>
    <property type="evidence" value="ECO:0007669"/>
    <property type="project" value="InterPro"/>
</dbReference>
<dbReference type="EMBL" id="SFAT01000110">
    <property type="protein sequence ID" value="TRU96695.1"/>
    <property type="molecule type" value="Genomic_DNA"/>
</dbReference>
<dbReference type="PANTHER" id="PTHR44154">
    <property type="entry name" value="QUINONE OXIDOREDUCTASE"/>
    <property type="match status" value="1"/>
</dbReference>
<protein>
    <submittedName>
        <fullName evidence="3">Quinone oxidoreductase</fullName>
    </submittedName>
</protein>
<reference evidence="3 4" key="1">
    <citation type="submission" date="2019-01" db="EMBL/GenBank/DDBJ databases">
        <title>Coherence of Microcystis species and biogeography revealed through population genomics.</title>
        <authorList>
            <person name="Perez-Carrascal O.M."/>
            <person name="Terrat Y."/>
            <person name="Giani A."/>
            <person name="Fortin N."/>
            <person name="Tromas N."/>
            <person name="Shapiro B.J."/>
        </authorList>
    </citation>
    <scope>NUCLEOTIDE SEQUENCE [LARGE SCALE GENOMIC DNA]</scope>
    <source>
        <strain evidence="3">Mw_QC_S_20081001_S30D</strain>
    </source>
</reference>
<proteinExistence type="predicted"/>
<gene>
    <name evidence="3" type="ORF">EWV75_10560</name>
</gene>
<dbReference type="SMART" id="SM00829">
    <property type="entry name" value="PKS_ER"/>
    <property type="match status" value="1"/>
</dbReference>
<organism evidence="3 4">
    <name type="scientific">Microcystis wesenbergii Mw_QC_S_20081001_S30D</name>
    <dbReference type="NCBI Taxonomy" id="2486245"/>
    <lineage>
        <taxon>Bacteria</taxon>
        <taxon>Bacillati</taxon>
        <taxon>Cyanobacteriota</taxon>
        <taxon>Cyanophyceae</taxon>
        <taxon>Oscillatoriophycideae</taxon>
        <taxon>Chroococcales</taxon>
        <taxon>Microcystaceae</taxon>
        <taxon>Microcystis</taxon>
    </lineage>
</organism>
<dbReference type="Gene3D" id="3.90.180.10">
    <property type="entry name" value="Medium-chain alcohol dehydrogenases, catalytic domain"/>
    <property type="match status" value="1"/>
</dbReference>
<evidence type="ECO:0000313" key="3">
    <source>
        <dbReference type="EMBL" id="TRU96695.1"/>
    </source>
</evidence>
<dbReference type="Pfam" id="PF13602">
    <property type="entry name" value="ADH_zinc_N_2"/>
    <property type="match status" value="1"/>
</dbReference>
<accession>A0A552JM48</accession>
<dbReference type="Proteomes" id="UP000320523">
    <property type="component" value="Unassembled WGS sequence"/>
</dbReference>
<dbReference type="PANTHER" id="PTHR44154:SF1">
    <property type="entry name" value="QUINONE OXIDOREDUCTASE"/>
    <property type="match status" value="1"/>
</dbReference>
<evidence type="ECO:0000259" key="2">
    <source>
        <dbReference type="SMART" id="SM00829"/>
    </source>
</evidence>
<dbReference type="SUPFAM" id="SSF50129">
    <property type="entry name" value="GroES-like"/>
    <property type="match status" value="1"/>
</dbReference>
<dbReference type="AlphaFoldDB" id="A0A552JM48"/>
<dbReference type="InterPro" id="IPR036291">
    <property type="entry name" value="NAD(P)-bd_dom_sf"/>
</dbReference>
<keyword evidence="1" id="KW-0521">NADP</keyword>
<dbReference type="InterPro" id="IPR020843">
    <property type="entry name" value="ER"/>
</dbReference>
<dbReference type="Pfam" id="PF08240">
    <property type="entry name" value="ADH_N"/>
    <property type="match status" value="1"/>
</dbReference>
<feature type="domain" description="Enoyl reductase (ER)" evidence="2">
    <location>
        <begin position="10"/>
        <end position="327"/>
    </location>
</feature>
<comment type="caution">
    <text evidence="3">The sequence shown here is derived from an EMBL/GenBank/DDBJ whole genome shotgun (WGS) entry which is preliminary data.</text>
</comment>
<dbReference type="SUPFAM" id="SSF51735">
    <property type="entry name" value="NAD(P)-binding Rossmann-fold domains"/>
    <property type="match status" value="1"/>
</dbReference>
<evidence type="ECO:0000313" key="4">
    <source>
        <dbReference type="Proteomes" id="UP000320523"/>
    </source>
</evidence>
<dbReference type="InterPro" id="IPR011032">
    <property type="entry name" value="GroES-like_sf"/>
</dbReference>
<sequence>MKALVINEFGTPNVFQRQTLAYPSTLAPNQVLIKVAATSLNPVDLKIRSGTASGIAPEFPAVLHGDVAGTIVQMGTEVTKFQIGDQVYGCAGGVKGLAGALAEYMVANADLLALKPRTLSMANAAAFPLVGITAYEALFQRSKILPGQKVLVHGGTGGVGHLAIQLAKAQGATVFTTVSSPEKSVIAKNLGADVVINYRETTVEDYVKTYTKGKGFNLVFDTVGGANLDRSFEAVALNGTVISISTHSEHNLSLLHNKGLTLHVVFMLIPLLHNINRANHGAILQELSYLVDEGKVRPLIDSQFGFSEVAQAHQRAESGQAIGKVILTQDL</sequence>
<dbReference type="InterPro" id="IPR013154">
    <property type="entry name" value="ADH-like_N"/>
</dbReference>
<dbReference type="Gene3D" id="3.40.50.720">
    <property type="entry name" value="NAD(P)-binding Rossmann-like Domain"/>
    <property type="match status" value="1"/>
</dbReference>
<dbReference type="InterPro" id="IPR051603">
    <property type="entry name" value="Zinc-ADH_QOR/CCCR"/>
</dbReference>
<evidence type="ECO:0000256" key="1">
    <source>
        <dbReference type="ARBA" id="ARBA00022857"/>
    </source>
</evidence>
<dbReference type="CDD" id="cd08272">
    <property type="entry name" value="MDR6"/>
    <property type="match status" value="1"/>
</dbReference>